<keyword evidence="1" id="KW-0489">Methyltransferase</keyword>
<evidence type="ECO:0000313" key="1">
    <source>
        <dbReference type="EMBL" id="OGE73615.1"/>
    </source>
</evidence>
<dbReference type="GO" id="GO:0008168">
    <property type="term" value="F:methyltransferase activity"/>
    <property type="evidence" value="ECO:0007669"/>
    <property type="project" value="UniProtKB-KW"/>
</dbReference>
<proteinExistence type="predicted"/>
<dbReference type="EMBL" id="MFEH01000005">
    <property type="protein sequence ID" value="OGE73615.1"/>
    <property type="molecule type" value="Genomic_DNA"/>
</dbReference>
<keyword evidence="1" id="KW-0808">Transferase</keyword>
<reference evidence="1 2" key="1">
    <citation type="journal article" date="2016" name="Nat. Commun.">
        <title>Thousands of microbial genomes shed light on interconnected biogeochemical processes in an aquifer system.</title>
        <authorList>
            <person name="Anantharaman K."/>
            <person name="Brown C.T."/>
            <person name="Hug L.A."/>
            <person name="Sharon I."/>
            <person name="Castelle C.J."/>
            <person name="Probst A.J."/>
            <person name="Thomas B.C."/>
            <person name="Singh A."/>
            <person name="Wilkins M.J."/>
            <person name="Karaoz U."/>
            <person name="Brodie E.L."/>
            <person name="Williams K.H."/>
            <person name="Hubbard S.S."/>
            <person name="Banfield J.F."/>
        </authorList>
    </citation>
    <scope>NUCLEOTIDE SEQUENCE [LARGE SCALE GENOMIC DNA]</scope>
</reference>
<dbReference type="Pfam" id="PF13651">
    <property type="entry name" value="EcoRI_methylase"/>
    <property type="match status" value="1"/>
</dbReference>
<gene>
    <name evidence="1" type="ORF">A2717_03180</name>
</gene>
<dbReference type="InterPro" id="IPR025247">
    <property type="entry name" value="EcoRI-like_methylase"/>
</dbReference>
<evidence type="ECO:0000313" key="2">
    <source>
        <dbReference type="Proteomes" id="UP000177610"/>
    </source>
</evidence>
<organism evidence="1 2">
    <name type="scientific">Candidatus Doudnabacteria bacterium RIFCSPHIGHO2_01_FULL_41_86</name>
    <dbReference type="NCBI Taxonomy" id="1817821"/>
    <lineage>
        <taxon>Bacteria</taxon>
        <taxon>Candidatus Doudnaibacteriota</taxon>
    </lineage>
</organism>
<sequence length="368" mass="42257">MEKKSSNKNLHKASQAKKDEFYTQLVDIEKELKHYKDQFRGKVVYCNCDDPFESNFFKYFASKFNELKLKKLITTSYSGSPIVGGQLPLLQVAGSKGKQPLKIEINKVPDADADGSVGLSDVEWLLKNDANVATPLKGSGDFRSAECIELLKEADIVVTNPPFSLFREYLAQLVEHDKKFLILGNMNAITYKDVFGLIKQNKLWSGYGFNMSMVYKTPYNNNLEANKQFVKGKGYNPNDGYVKVPAVNWYTNLDTEKRHEKLDLYKKYTSEEFPKYDNYDAIEVSKVSDIPTDYYGAIGVPITFLNKYSPEQFEIIGLTHRNDPYNLKIKIYTKEDGDNFNDLNGSPIVKEGNRFRFIYMRIIIKNKK</sequence>
<dbReference type="STRING" id="1817821.A2717_03180"/>
<dbReference type="InterPro" id="IPR002052">
    <property type="entry name" value="DNA_methylase_N6_adenine_CS"/>
</dbReference>
<protein>
    <submittedName>
        <fullName evidence="1">Modification methylase</fullName>
    </submittedName>
</protein>
<dbReference type="AlphaFoldDB" id="A0A1F5N7J0"/>
<name>A0A1F5N7J0_9BACT</name>
<dbReference type="GO" id="GO:0032259">
    <property type="term" value="P:methylation"/>
    <property type="evidence" value="ECO:0007669"/>
    <property type="project" value="UniProtKB-KW"/>
</dbReference>
<accession>A0A1F5N7J0</accession>
<comment type="caution">
    <text evidence="1">The sequence shown here is derived from an EMBL/GenBank/DDBJ whole genome shotgun (WGS) entry which is preliminary data.</text>
</comment>
<dbReference type="PROSITE" id="PS00092">
    <property type="entry name" value="N6_MTASE"/>
    <property type="match status" value="1"/>
</dbReference>
<dbReference type="GO" id="GO:0003676">
    <property type="term" value="F:nucleic acid binding"/>
    <property type="evidence" value="ECO:0007669"/>
    <property type="project" value="InterPro"/>
</dbReference>
<dbReference type="Proteomes" id="UP000177610">
    <property type="component" value="Unassembled WGS sequence"/>
</dbReference>